<dbReference type="Proteomes" id="UP001210678">
    <property type="component" value="Unassembled WGS sequence"/>
</dbReference>
<feature type="signal peptide" evidence="1">
    <location>
        <begin position="1"/>
        <end position="19"/>
    </location>
</feature>
<dbReference type="PANTHER" id="PTHR30535">
    <property type="entry name" value="VITAMIN B12-BINDING PROTEIN"/>
    <property type="match status" value="1"/>
</dbReference>
<reference evidence="3 4" key="1">
    <citation type="submission" date="2023-01" db="EMBL/GenBank/DDBJ databases">
        <title>Vibrio sp. KJ40-1 sp.nov, isolated from marine algae.</title>
        <authorList>
            <person name="Butt M."/>
            <person name="Kim J.M.J."/>
            <person name="Jeon C.O.C."/>
        </authorList>
    </citation>
    <scope>NUCLEOTIDE SEQUENCE [LARGE SCALE GENOMIC DNA]</scope>
    <source>
        <strain evidence="3 4">KJ40-1</strain>
    </source>
</reference>
<organism evidence="3 4">
    <name type="scientific">Vibrio algarum</name>
    <dbReference type="NCBI Taxonomy" id="3020714"/>
    <lineage>
        <taxon>Bacteria</taxon>
        <taxon>Pseudomonadati</taxon>
        <taxon>Pseudomonadota</taxon>
        <taxon>Gammaproteobacteria</taxon>
        <taxon>Vibrionales</taxon>
        <taxon>Vibrionaceae</taxon>
        <taxon>Vibrio</taxon>
    </lineage>
</organism>
<keyword evidence="1" id="KW-0732">Signal</keyword>
<protein>
    <submittedName>
        <fullName evidence="3">ABC transporter substrate-binding protein</fullName>
    </submittedName>
</protein>
<proteinExistence type="predicted"/>
<sequence>MRAFTLILSLLLFQPSAFAKERIISAGSVVTELIYALGAEQQLVAVDVTSKHLVANQDIPQVGYHRQLSAEGLLALHPSYLVGSNEMGPDSTLENLKSSHVNVLIVPPGNSTEALYQRIDILAELTGTTNKALELKQTVKQDIDNLTQYELTRSPKVIFLMLSKGRPATVGGKETTVDKIITLSGATNPANEAVSSYKPLSMEAVVALQPDYILVSERAWKSLEGHDGIMASFPLLAATPAGQPGKILSIPSHALIGGFGIESIRLSQKLRDKFNQDES</sequence>
<evidence type="ECO:0000313" key="3">
    <source>
        <dbReference type="EMBL" id="MDB1124423.1"/>
    </source>
</evidence>
<dbReference type="Pfam" id="PF01497">
    <property type="entry name" value="Peripla_BP_2"/>
    <property type="match status" value="1"/>
</dbReference>
<name>A0ABT4YTP8_9VIBR</name>
<dbReference type="RefSeq" id="WP_272136887.1">
    <property type="nucleotide sequence ID" value="NZ_JAQLOI010000001.1"/>
</dbReference>
<feature type="domain" description="Fe/B12 periplasmic-binding" evidence="2">
    <location>
        <begin position="22"/>
        <end position="278"/>
    </location>
</feature>
<dbReference type="EMBL" id="JAQLOI010000001">
    <property type="protein sequence ID" value="MDB1124423.1"/>
    <property type="molecule type" value="Genomic_DNA"/>
</dbReference>
<dbReference type="InterPro" id="IPR002491">
    <property type="entry name" value="ABC_transptr_periplasmic_BD"/>
</dbReference>
<accession>A0ABT4YTP8</accession>
<dbReference type="InterPro" id="IPR050902">
    <property type="entry name" value="ABC_Transporter_SBP"/>
</dbReference>
<keyword evidence="4" id="KW-1185">Reference proteome</keyword>
<dbReference type="PROSITE" id="PS50983">
    <property type="entry name" value="FE_B12_PBP"/>
    <property type="match status" value="1"/>
</dbReference>
<feature type="chain" id="PRO_5046782533" evidence="1">
    <location>
        <begin position="20"/>
        <end position="279"/>
    </location>
</feature>
<comment type="caution">
    <text evidence="3">The sequence shown here is derived from an EMBL/GenBank/DDBJ whole genome shotgun (WGS) entry which is preliminary data.</text>
</comment>
<dbReference type="Gene3D" id="3.40.50.1980">
    <property type="entry name" value="Nitrogenase molybdenum iron protein domain"/>
    <property type="match status" value="2"/>
</dbReference>
<evidence type="ECO:0000259" key="2">
    <source>
        <dbReference type="PROSITE" id="PS50983"/>
    </source>
</evidence>
<gene>
    <name evidence="3" type="ORF">PGX00_12470</name>
</gene>
<evidence type="ECO:0000256" key="1">
    <source>
        <dbReference type="SAM" id="SignalP"/>
    </source>
</evidence>
<dbReference type="SUPFAM" id="SSF53807">
    <property type="entry name" value="Helical backbone' metal receptor"/>
    <property type="match status" value="1"/>
</dbReference>
<evidence type="ECO:0000313" key="4">
    <source>
        <dbReference type="Proteomes" id="UP001210678"/>
    </source>
</evidence>
<dbReference type="PANTHER" id="PTHR30535:SF4">
    <property type="entry name" value="HEMIN-BINDING PERIPLASMIC PROTEIN HMUT"/>
    <property type="match status" value="1"/>
</dbReference>